<evidence type="ECO:0000256" key="1">
    <source>
        <dbReference type="SAM" id="MobiDB-lite"/>
    </source>
</evidence>
<evidence type="ECO:0000313" key="3">
    <source>
        <dbReference type="EMBL" id="SMF43010.1"/>
    </source>
</evidence>
<dbReference type="STRING" id="286727.SAMN02982917_2175"/>
<dbReference type="InterPro" id="IPR038268">
    <property type="entry name" value="RHH_sf"/>
</dbReference>
<protein>
    <submittedName>
        <fullName evidence="3">Ribbon-helix-helix domain-containing protein</fullName>
    </submittedName>
</protein>
<reference evidence="3 4" key="1">
    <citation type="submission" date="2017-04" db="EMBL/GenBank/DDBJ databases">
        <authorList>
            <person name="Afonso C.L."/>
            <person name="Miller P.J."/>
            <person name="Scott M.A."/>
            <person name="Spackman E."/>
            <person name="Goraichik I."/>
            <person name="Dimitrov K.M."/>
            <person name="Suarez D.L."/>
            <person name="Swayne D.E."/>
        </authorList>
    </citation>
    <scope>NUCLEOTIDE SEQUENCE [LARGE SCALE GENOMIC DNA]</scope>
    <source>
        <strain evidence="3 4">A2P</strain>
    </source>
</reference>
<feature type="region of interest" description="Disordered" evidence="1">
    <location>
        <begin position="78"/>
        <end position="109"/>
    </location>
</feature>
<dbReference type="Gene3D" id="1.10.3990.20">
    <property type="entry name" value="protein bp1543"/>
    <property type="match status" value="1"/>
</dbReference>
<gene>
    <name evidence="3" type="ORF">SAMN02982917_2175</name>
</gene>
<evidence type="ECO:0000259" key="2">
    <source>
        <dbReference type="Pfam" id="PF13467"/>
    </source>
</evidence>
<dbReference type="Proteomes" id="UP000192936">
    <property type="component" value="Unassembled WGS sequence"/>
</dbReference>
<proteinExistence type="predicted"/>
<dbReference type="OrthoDB" id="8479603at2"/>
<dbReference type="EMBL" id="FXAK01000004">
    <property type="protein sequence ID" value="SMF43010.1"/>
    <property type="molecule type" value="Genomic_DNA"/>
</dbReference>
<name>A0A1X7EZC4_9PROT</name>
<dbReference type="Pfam" id="PF13467">
    <property type="entry name" value="RHH_4"/>
    <property type="match status" value="1"/>
</dbReference>
<dbReference type="InterPro" id="IPR027373">
    <property type="entry name" value="RHH_dom"/>
</dbReference>
<dbReference type="AlphaFoldDB" id="A0A1X7EZC4"/>
<evidence type="ECO:0000313" key="4">
    <source>
        <dbReference type="Proteomes" id="UP000192936"/>
    </source>
</evidence>
<feature type="compositionally biased region" description="Basic and acidic residues" evidence="1">
    <location>
        <begin position="83"/>
        <end position="93"/>
    </location>
</feature>
<sequence>MIRRVMIINGRRTSLRMERGFWVALEDVAQYRRLTMADLVSQIDEGRGEAPLTRVLRITAVSHFRELLNRPAELAGLCRSHHHDSGGTQDDHCANPGQQARHLAEQQPA</sequence>
<accession>A0A1X7EZC4</accession>
<feature type="domain" description="Ribbon-helix-helix" evidence="2">
    <location>
        <begin position="2"/>
        <end position="63"/>
    </location>
</feature>
<organism evidence="3 4">
    <name type="scientific">Azospirillum oryzae</name>
    <dbReference type="NCBI Taxonomy" id="286727"/>
    <lineage>
        <taxon>Bacteria</taxon>
        <taxon>Pseudomonadati</taxon>
        <taxon>Pseudomonadota</taxon>
        <taxon>Alphaproteobacteria</taxon>
        <taxon>Rhodospirillales</taxon>
        <taxon>Azospirillaceae</taxon>
        <taxon>Azospirillum</taxon>
    </lineage>
</organism>